<dbReference type="GO" id="GO:0019305">
    <property type="term" value="P:dTDP-rhamnose biosynthetic process"/>
    <property type="evidence" value="ECO:0007669"/>
    <property type="project" value="UniProtKB-UniPathway"/>
</dbReference>
<comment type="catalytic activity">
    <reaction evidence="5">
        <text>dTDP-beta-L-rhamnose + NADP(+) = dTDP-4-dehydro-beta-L-rhamnose + NADPH + H(+)</text>
        <dbReference type="Rhea" id="RHEA:21796"/>
        <dbReference type="ChEBI" id="CHEBI:15378"/>
        <dbReference type="ChEBI" id="CHEBI:57510"/>
        <dbReference type="ChEBI" id="CHEBI:57783"/>
        <dbReference type="ChEBI" id="CHEBI:58349"/>
        <dbReference type="ChEBI" id="CHEBI:62830"/>
        <dbReference type="EC" id="1.1.1.133"/>
    </reaction>
</comment>
<keyword evidence="6" id="KW-0521">NADP</keyword>
<evidence type="ECO:0000313" key="8">
    <source>
        <dbReference type="EMBL" id="SFI52561.1"/>
    </source>
</evidence>
<dbReference type="PANTHER" id="PTHR10491:SF4">
    <property type="entry name" value="METHIONINE ADENOSYLTRANSFERASE 2 SUBUNIT BETA"/>
    <property type="match status" value="1"/>
</dbReference>
<dbReference type="EC" id="1.1.1.133" evidence="3 6"/>
<evidence type="ECO:0000256" key="5">
    <source>
        <dbReference type="ARBA" id="ARBA00048200"/>
    </source>
</evidence>
<dbReference type="AlphaFoldDB" id="A0A1I3IX41"/>
<evidence type="ECO:0000256" key="4">
    <source>
        <dbReference type="ARBA" id="ARBA00017099"/>
    </source>
</evidence>
<evidence type="ECO:0000256" key="1">
    <source>
        <dbReference type="ARBA" id="ARBA00004781"/>
    </source>
</evidence>
<feature type="domain" description="RmlD-like substrate binding" evidence="7">
    <location>
        <begin position="2"/>
        <end position="310"/>
    </location>
</feature>
<name>A0A1I3IX41_9SPIR</name>
<keyword evidence="6" id="KW-0560">Oxidoreductase</keyword>
<evidence type="ECO:0000256" key="3">
    <source>
        <dbReference type="ARBA" id="ARBA00012929"/>
    </source>
</evidence>
<dbReference type="EMBL" id="FORI01000002">
    <property type="protein sequence ID" value="SFI52561.1"/>
    <property type="molecule type" value="Genomic_DNA"/>
</dbReference>
<reference evidence="9" key="1">
    <citation type="submission" date="2016-10" db="EMBL/GenBank/DDBJ databases">
        <authorList>
            <person name="Varghese N."/>
            <person name="Submissions S."/>
        </authorList>
    </citation>
    <scope>NUCLEOTIDE SEQUENCE [LARGE SCALE GENOMIC DNA]</scope>
    <source>
        <strain evidence="9">XBD1002</strain>
    </source>
</reference>
<accession>A0A1I3IX41</accession>
<dbReference type="Pfam" id="PF04321">
    <property type="entry name" value="RmlD_sub_bind"/>
    <property type="match status" value="1"/>
</dbReference>
<evidence type="ECO:0000259" key="7">
    <source>
        <dbReference type="Pfam" id="PF04321"/>
    </source>
</evidence>
<dbReference type="OrthoDB" id="9803892at2"/>
<dbReference type="RefSeq" id="WP_074930589.1">
    <property type="nucleotide sequence ID" value="NZ_FORI01000002.1"/>
</dbReference>
<evidence type="ECO:0000256" key="2">
    <source>
        <dbReference type="ARBA" id="ARBA00010944"/>
    </source>
</evidence>
<dbReference type="InterPro" id="IPR036291">
    <property type="entry name" value="NAD(P)-bd_dom_sf"/>
</dbReference>
<comment type="similarity">
    <text evidence="2 6">Belongs to the dTDP-4-dehydrorhamnose reductase family.</text>
</comment>
<organism evidence="8 9">
    <name type="scientific">Treponema bryantii</name>
    <dbReference type="NCBI Taxonomy" id="163"/>
    <lineage>
        <taxon>Bacteria</taxon>
        <taxon>Pseudomonadati</taxon>
        <taxon>Spirochaetota</taxon>
        <taxon>Spirochaetia</taxon>
        <taxon>Spirochaetales</taxon>
        <taxon>Treponemataceae</taxon>
        <taxon>Treponema</taxon>
    </lineage>
</organism>
<dbReference type="Gene3D" id="3.90.25.10">
    <property type="entry name" value="UDP-galactose 4-epimerase, domain 1"/>
    <property type="match status" value="1"/>
</dbReference>
<gene>
    <name evidence="8" type="ORF">SAMN04487775_102194</name>
</gene>
<dbReference type="NCBIfam" id="TIGR01214">
    <property type="entry name" value="rmlD"/>
    <property type="match status" value="1"/>
</dbReference>
<dbReference type="UniPathway" id="UPA00124"/>
<dbReference type="PANTHER" id="PTHR10491">
    <property type="entry name" value="DTDP-4-DEHYDRORHAMNOSE REDUCTASE"/>
    <property type="match status" value="1"/>
</dbReference>
<dbReference type="Gene3D" id="3.40.50.720">
    <property type="entry name" value="NAD(P)-binding Rossmann-like Domain"/>
    <property type="match status" value="1"/>
</dbReference>
<dbReference type="SUPFAM" id="SSF51735">
    <property type="entry name" value="NAD(P)-binding Rossmann-fold domains"/>
    <property type="match status" value="1"/>
</dbReference>
<proteinExistence type="inferred from homology"/>
<keyword evidence="9" id="KW-1185">Reference proteome</keyword>
<dbReference type="InterPro" id="IPR029903">
    <property type="entry name" value="RmlD-like-bd"/>
</dbReference>
<comment type="function">
    <text evidence="6">Catalyzes the reduction of dTDP-6-deoxy-L-lyxo-4-hexulose to yield dTDP-L-rhamnose.</text>
</comment>
<protein>
    <recommendedName>
        <fullName evidence="4 6">dTDP-4-dehydrorhamnose reductase</fullName>
        <ecNumber evidence="3 6">1.1.1.133</ecNumber>
    </recommendedName>
</protein>
<evidence type="ECO:0000313" key="9">
    <source>
        <dbReference type="Proteomes" id="UP000182737"/>
    </source>
</evidence>
<dbReference type="CDD" id="cd05254">
    <property type="entry name" value="dTDP_HR_like_SDR_e"/>
    <property type="match status" value="1"/>
</dbReference>
<sequence>MIWLIGCKGMLGSEVAKQLDEKKLPWVGTDREVDITDPQALLDFTNKIDTAAYFPSDLPRGDRKIQWIINCSAYTNVDKAEEEPELAEKLNATGPLNIARVARSIGAKLIHISTDYVFDGQGNTPYTEDMAKAPLGVYGRTKAAGEDAIMKEMNTYYIIRTAWLYGFNGKNFVYTMTKAMNSHDSVRVVNDQSGTPTFAPDLASVILRFIDKNDNAKSFFGKNSAPAYGVYHFTNAGKTTWYDFASEIYRLGRKFGRITQECTVNPCTTAEYGANVQRPAYSVLSKDKISKALKIKIPEWQNGLEKFMKSERFRTE</sequence>
<dbReference type="GO" id="GO:0005829">
    <property type="term" value="C:cytosol"/>
    <property type="evidence" value="ECO:0007669"/>
    <property type="project" value="TreeGrafter"/>
</dbReference>
<dbReference type="GO" id="GO:0008831">
    <property type="term" value="F:dTDP-4-dehydrorhamnose reductase activity"/>
    <property type="evidence" value="ECO:0007669"/>
    <property type="project" value="UniProtKB-EC"/>
</dbReference>
<dbReference type="InterPro" id="IPR005913">
    <property type="entry name" value="dTDP_dehydrorham_reduct"/>
</dbReference>
<evidence type="ECO:0000256" key="6">
    <source>
        <dbReference type="RuleBase" id="RU364082"/>
    </source>
</evidence>
<comment type="pathway">
    <text evidence="1 6">Carbohydrate biosynthesis; dTDP-L-rhamnose biosynthesis.</text>
</comment>
<dbReference type="Proteomes" id="UP000182737">
    <property type="component" value="Unassembled WGS sequence"/>
</dbReference>